<comment type="caution">
    <text evidence="4">The sequence shown here is derived from an EMBL/GenBank/DDBJ whole genome shotgun (WGS) entry which is preliminary data.</text>
</comment>
<gene>
    <name evidence="4" type="ORF">D9611_011452</name>
</gene>
<name>A0A8H5FJZ4_9AGAR</name>
<feature type="region of interest" description="Disordered" evidence="2">
    <location>
        <begin position="428"/>
        <end position="458"/>
    </location>
</feature>
<dbReference type="GO" id="GO:0043130">
    <property type="term" value="F:ubiquitin binding"/>
    <property type="evidence" value="ECO:0007669"/>
    <property type="project" value="TreeGrafter"/>
</dbReference>
<evidence type="ECO:0000313" key="4">
    <source>
        <dbReference type="EMBL" id="KAF5339581.1"/>
    </source>
</evidence>
<feature type="compositionally biased region" description="Low complexity" evidence="2">
    <location>
        <begin position="199"/>
        <end position="210"/>
    </location>
</feature>
<dbReference type="EMBL" id="JAACJK010000007">
    <property type="protein sequence ID" value="KAF5339581.1"/>
    <property type="molecule type" value="Genomic_DNA"/>
</dbReference>
<evidence type="ECO:0000259" key="3">
    <source>
        <dbReference type="PROSITE" id="PS50033"/>
    </source>
</evidence>
<accession>A0A8H5FJZ4</accession>
<keyword evidence="5" id="KW-1185">Reference proteome</keyword>
<dbReference type="InterPro" id="IPR001012">
    <property type="entry name" value="UBX_dom"/>
</dbReference>
<dbReference type="SMART" id="SM00594">
    <property type="entry name" value="UAS"/>
    <property type="match status" value="1"/>
</dbReference>
<organism evidence="4 5">
    <name type="scientific">Ephemerocybe angulata</name>
    <dbReference type="NCBI Taxonomy" id="980116"/>
    <lineage>
        <taxon>Eukaryota</taxon>
        <taxon>Fungi</taxon>
        <taxon>Dikarya</taxon>
        <taxon>Basidiomycota</taxon>
        <taxon>Agaricomycotina</taxon>
        <taxon>Agaricomycetes</taxon>
        <taxon>Agaricomycetidae</taxon>
        <taxon>Agaricales</taxon>
        <taxon>Agaricineae</taxon>
        <taxon>Psathyrellaceae</taxon>
        <taxon>Ephemerocybe</taxon>
    </lineage>
</organism>
<dbReference type="InterPro" id="IPR036249">
    <property type="entry name" value="Thioredoxin-like_sf"/>
</dbReference>
<dbReference type="Gene3D" id="3.40.30.10">
    <property type="entry name" value="Glutaredoxin"/>
    <property type="match status" value="1"/>
</dbReference>
<dbReference type="PANTHER" id="PTHR23322:SF1">
    <property type="entry name" value="FAS-ASSOCIATED FACTOR 2"/>
    <property type="match status" value="1"/>
</dbReference>
<dbReference type="InterPro" id="IPR029071">
    <property type="entry name" value="Ubiquitin-like_domsf"/>
</dbReference>
<reference evidence="4 5" key="1">
    <citation type="journal article" date="2020" name="ISME J.">
        <title>Uncovering the hidden diversity of litter-decomposition mechanisms in mushroom-forming fungi.</title>
        <authorList>
            <person name="Floudas D."/>
            <person name="Bentzer J."/>
            <person name="Ahren D."/>
            <person name="Johansson T."/>
            <person name="Persson P."/>
            <person name="Tunlid A."/>
        </authorList>
    </citation>
    <scope>NUCLEOTIDE SEQUENCE [LARGE SCALE GENOMIC DNA]</scope>
    <source>
        <strain evidence="4 5">CBS 175.51</strain>
    </source>
</reference>
<evidence type="ECO:0000313" key="5">
    <source>
        <dbReference type="Proteomes" id="UP000541558"/>
    </source>
</evidence>
<evidence type="ECO:0000256" key="1">
    <source>
        <dbReference type="ARBA" id="ARBA00023054"/>
    </source>
</evidence>
<protein>
    <recommendedName>
        <fullName evidence="3">UBX domain-containing protein</fullName>
    </recommendedName>
</protein>
<feature type="compositionally biased region" description="Polar residues" evidence="2">
    <location>
        <begin position="355"/>
        <end position="364"/>
    </location>
</feature>
<feature type="compositionally biased region" description="Acidic residues" evidence="2">
    <location>
        <begin position="619"/>
        <end position="630"/>
    </location>
</feature>
<dbReference type="Proteomes" id="UP000541558">
    <property type="component" value="Unassembled WGS sequence"/>
</dbReference>
<feature type="region of interest" description="Disordered" evidence="2">
    <location>
        <begin position="323"/>
        <end position="365"/>
    </location>
</feature>
<dbReference type="InterPro" id="IPR006577">
    <property type="entry name" value="UAS"/>
</dbReference>
<dbReference type="SUPFAM" id="SSF52833">
    <property type="entry name" value="Thioredoxin-like"/>
    <property type="match status" value="1"/>
</dbReference>
<dbReference type="SUPFAM" id="SSF54236">
    <property type="entry name" value="Ubiquitin-like"/>
    <property type="match status" value="1"/>
</dbReference>
<proteinExistence type="predicted"/>
<feature type="domain" description="UBX" evidence="3">
    <location>
        <begin position="486"/>
        <end position="540"/>
    </location>
</feature>
<dbReference type="Pfam" id="PF00789">
    <property type="entry name" value="UBX"/>
    <property type="match status" value="1"/>
</dbReference>
<dbReference type="GO" id="GO:0036503">
    <property type="term" value="P:ERAD pathway"/>
    <property type="evidence" value="ECO:0007669"/>
    <property type="project" value="TreeGrafter"/>
</dbReference>
<dbReference type="AlphaFoldDB" id="A0A8H5FJZ4"/>
<feature type="compositionally biased region" description="Basic and acidic residues" evidence="2">
    <location>
        <begin position="436"/>
        <end position="458"/>
    </location>
</feature>
<dbReference type="Gene3D" id="3.10.20.90">
    <property type="entry name" value="Phosphatidylinositol 3-kinase Catalytic Subunit, Chain A, domain 1"/>
    <property type="match status" value="1"/>
</dbReference>
<dbReference type="Gene3D" id="1.10.8.10">
    <property type="entry name" value="DNA helicase RuvA subunit, C-terminal domain"/>
    <property type="match status" value="1"/>
</dbReference>
<dbReference type="PROSITE" id="PS50033">
    <property type="entry name" value="UBX"/>
    <property type="match status" value="1"/>
</dbReference>
<keyword evidence="1" id="KW-0175">Coiled coil</keyword>
<dbReference type="OrthoDB" id="1026733at2759"/>
<dbReference type="Pfam" id="PF14555">
    <property type="entry name" value="UBA_4"/>
    <property type="match status" value="1"/>
</dbReference>
<feature type="region of interest" description="Disordered" evidence="2">
    <location>
        <begin position="599"/>
        <end position="630"/>
    </location>
</feature>
<feature type="region of interest" description="Disordered" evidence="2">
    <location>
        <begin position="193"/>
        <end position="218"/>
    </location>
</feature>
<dbReference type="InterPro" id="IPR050730">
    <property type="entry name" value="UBX_domain-protein"/>
</dbReference>
<evidence type="ECO:0000256" key="2">
    <source>
        <dbReference type="SAM" id="MobiDB-lite"/>
    </source>
</evidence>
<sequence>MASSLSPSQQQALAQVLEFTGNSDTDVAVGVLSAVDWDVQRAAEMIFGGGPTPTPAPVPVTPSTPAIMEEFEIDDSEVDLGGTSTPRPTPGHTASLPTLLLRPLLSLLSLPLTLLSSLLRLLLTALRIPLPRALLTTYTPFRGLTFLRFASSANRNGGRTHPRNARGGGAERWVRELEEETGAVCLGRAGLGSSSALQTTSTSEGGSSLTNRAGNAVDGMDFGDEEEGGRRMLPDFALCGYEEALRTAQREARIACIVLVSEEHDDVAEFKRTTLTSPSFLRTLHTNNILTWGGDVSSPEAHSAAQKLHATTFPFIAFLALQPPRTPRSHTPHTPSHTPSSPPQLTVLSRHAGPSTPTSGPTSAHTLTTHLTTTLLPRITPFLHTIHAQQRTRALERAMREEQDRAFALGAQRDRDRLTQKALEAETARLQQQQEAEAREEAERQRQREEEEEVRRAEERMAWRRWTRRSFALAEADANGGGKALRLAIRLPTGQRLVHAFAGDADLTDLYAYIDAQLIPASLPASEDPSSPPKISSVAPATPKTVLETYIASAPSASAYWGFTVASSFPRVEIPWEKGVELAGVKALEGGGQVVVEVLNGGRSSPRASLDGKGKGKEEEDDDGYDTEED</sequence>
<dbReference type="GO" id="GO:0005783">
    <property type="term" value="C:endoplasmic reticulum"/>
    <property type="evidence" value="ECO:0007669"/>
    <property type="project" value="TreeGrafter"/>
</dbReference>
<dbReference type="PANTHER" id="PTHR23322">
    <property type="entry name" value="FAS-ASSOCIATED PROTEIN"/>
    <property type="match status" value="1"/>
</dbReference>